<proteinExistence type="predicted"/>
<dbReference type="SUPFAM" id="SSF50156">
    <property type="entry name" value="PDZ domain-like"/>
    <property type="match status" value="1"/>
</dbReference>
<dbReference type="EMBL" id="JAPDDR010000005">
    <property type="protein sequence ID" value="MCW1914292.1"/>
    <property type="molecule type" value="Genomic_DNA"/>
</dbReference>
<dbReference type="Proteomes" id="UP001165653">
    <property type="component" value="Unassembled WGS sequence"/>
</dbReference>
<evidence type="ECO:0000313" key="2">
    <source>
        <dbReference type="EMBL" id="MCW1914292.1"/>
    </source>
</evidence>
<organism evidence="2 3">
    <name type="scientific">Luteolibacter rhizosphaerae</name>
    <dbReference type="NCBI Taxonomy" id="2989719"/>
    <lineage>
        <taxon>Bacteria</taxon>
        <taxon>Pseudomonadati</taxon>
        <taxon>Verrucomicrobiota</taxon>
        <taxon>Verrucomicrobiia</taxon>
        <taxon>Verrucomicrobiales</taxon>
        <taxon>Verrucomicrobiaceae</taxon>
        <taxon>Luteolibacter</taxon>
    </lineage>
</organism>
<dbReference type="InterPro" id="IPR036034">
    <property type="entry name" value="PDZ_sf"/>
</dbReference>
<evidence type="ECO:0000259" key="1">
    <source>
        <dbReference type="Pfam" id="PF13180"/>
    </source>
</evidence>
<dbReference type="InterPro" id="IPR001478">
    <property type="entry name" value="PDZ"/>
</dbReference>
<sequence length="120" mass="12427">MLPYLDVGGAAVPDLISEHFNLAEGEGVVIRTLDLGGPVVAAGLGQKHIVTRIAGKAVGSHDGLREAISGSKPSHAVEVDYIHRGESTTATLTLINAPAHQDLIARRGTPLGASRSNYPS</sequence>
<gene>
    <name evidence="2" type="ORF">OJ996_11945</name>
</gene>
<dbReference type="Pfam" id="PF13180">
    <property type="entry name" value="PDZ_2"/>
    <property type="match status" value="1"/>
</dbReference>
<evidence type="ECO:0000313" key="3">
    <source>
        <dbReference type="Proteomes" id="UP001165653"/>
    </source>
</evidence>
<name>A0ABT3G365_9BACT</name>
<comment type="caution">
    <text evidence="2">The sequence shown here is derived from an EMBL/GenBank/DDBJ whole genome shotgun (WGS) entry which is preliminary data.</text>
</comment>
<reference evidence="2" key="1">
    <citation type="submission" date="2022-10" db="EMBL/GenBank/DDBJ databases">
        <title>Luteolibacter sp. GHJ8, whole genome shotgun sequencing project.</title>
        <authorList>
            <person name="Zhao G."/>
            <person name="Shen L."/>
        </authorList>
    </citation>
    <scope>NUCLEOTIDE SEQUENCE</scope>
    <source>
        <strain evidence="2">GHJ8</strain>
    </source>
</reference>
<dbReference type="Gene3D" id="2.30.42.10">
    <property type="match status" value="1"/>
</dbReference>
<accession>A0ABT3G365</accession>
<keyword evidence="3" id="KW-1185">Reference proteome</keyword>
<dbReference type="RefSeq" id="WP_264513816.1">
    <property type="nucleotide sequence ID" value="NZ_JAPDDR010000005.1"/>
</dbReference>
<protein>
    <submittedName>
        <fullName evidence="2">PDZ domain-containing protein</fullName>
    </submittedName>
</protein>
<feature type="domain" description="PDZ" evidence="1">
    <location>
        <begin position="26"/>
        <end position="94"/>
    </location>
</feature>